<protein>
    <recommendedName>
        <fullName evidence="1">DUF6593 domain-containing protein</fullName>
    </recommendedName>
</protein>
<reference evidence="2" key="1">
    <citation type="submission" date="2023-03" db="EMBL/GenBank/DDBJ databases">
        <title>Massive genome expansion in bonnet fungi (Mycena s.s.) driven by repeated elements and novel gene families across ecological guilds.</title>
        <authorList>
            <consortium name="Lawrence Berkeley National Laboratory"/>
            <person name="Harder C.B."/>
            <person name="Miyauchi S."/>
            <person name="Viragh M."/>
            <person name="Kuo A."/>
            <person name="Thoen E."/>
            <person name="Andreopoulos B."/>
            <person name="Lu D."/>
            <person name="Skrede I."/>
            <person name="Drula E."/>
            <person name="Henrissat B."/>
            <person name="Morin E."/>
            <person name="Kohler A."/>
            <person name="Barry K."/>
            <person name="LaButti K."/>
            <person name="Morin E."/>
            <person name="Salamov A."/>
            <person name="Lipzen A."/>
            <person name="Mereny Z."/>
            <person name="Hegedus B."/>
            <person name="Baldrian P."/>
            <person name="Stursova M."/>
            <person name="Weitz H."/>
            <person name="Taylor A."/>
            <person name="Grigoriev I.V."/>
            <person name="Nagy L.G."/>
            <person name="Martin F."/>
            <person name="Kauserud H."/>
        </authorList>
    </citation>
    <scope>NUCLEOTIDE SEQUENCE</scope>
    <source>
        <strain evidence="2">CBHHK182m</strain>
    </source>
</reference>
<name>A0AAD7NSN8_9AGAR</name>
<dbReference type="AlphaFoldDB" id="A0AAD7NSN8"/>
<dbReference type="Pfam" id="PF20236">
    <property type="entry name" value="DUF6593"/>
    <property type="match status" value="1"/>
</dbReference>
<organism evidence="2 3">
    <name type="scientific">Mycena metata</name>
    <dbReference type="NCBI Taxonomy" id="1033252"/>
    <lineage>
        <taxon>Eukaryota</taxon>
        <taxon>Fungi</taxon>
        <taxon>Dikarya</taxon>
        <taxon>Basidiomycota</taxon>
        <taxon>Agaricomycotina</taxon>
        <taxon>Agaricomycetes</taxon>
        <taxon>Agaricomycetidae</taxon>
        <taxon>Agaricales</taxon>
        <taxon>Marasmiineae</taxon>
        <taxon>Mycenaceae</taxon>
        <taxon>Mycena</taxon>
    </lineage>
</organism>
<gene>
    <name evidence="2" type="ORF">B0H16DRAFT_1763528</name>
</gene>
<dbReference type="Proteomes" id="UP001215598">
    <property type="component" value="Unassembled WGS sequence"/>
</dbReference>
<evidence type="ECO:0000313" key="3">
    <source>
        <dbReference type="Proteomes" id="UP001215598"/>
    </source>
</evidence>
<accession>A0AAD7NSN8</accession>
<feature type="domain" description="DUF6593" evidence="1">
    <location>
        <begin position="14"/>
        <end position="144"/>
    </location>
</feature>
<comment type="caution">
    <text evidence="2">The sequence shown here is derived from an EMBL/GenBank/DDBJ whole genome shotgun (WGS) entry which is preliminary data.</text>
</comment>
<evidence type="ECO:0000259" key="1">
    <source>
        <dbReference type="Pfam" id="PF20236"/>
    </source>
</evidence>
<proteinExistence type="predicted"/>
<dbReference type="InterPro" id="IPR046528">
    <property type="entry name" value="DUF6593"/>
</dbReference>
<evidence type="ECO:0000313" key="2">
    <source>
        <dbReference type="EMBL" id="KAJ7773973.1"/>
    </source>
</evidence>
<keyword evidence="3" id="KW-1185">Reference proteome</keyword>
<sequence length="181" mass="20412">MSTALTFTDKKLVDSTLVAPDGAVHYTTSTDKGFMGRKTTTISAASGLVGLINWRKKVFVINGVQQSWEDLKQRSNGIFSSEREWHWGSRSYKLKFQNSNKELLATPTFSGVAGTVRFTTFQPHLFHQNQHAAIHFPHEIQDEIERMFLLMAILQMEIHRQDQLDNATATNATMVQAAANQ</sequence>
<dbReference type="EMBL" id="JARKIB010000012">
    <property type="protein sequence ID" value="KAJ7773973.1"/>
    <property type="molecule type" value="Genomic_DNA"/>
</dbReference>